<sequence length="62" mass="6357">MNETGDEAEDARASSSVILDVTQLPLLGLVGSGDSVLGASIRSVVDDVVNQRELTAGFGNIP</sequence>
<dbReference type="STRING" id="134849.SAMN05443668_106113"/>
<keyword evidence="2" id="KW-1185">Reference proteome</keyword>
<dbReference type="Proteomes" id="UP000184440">
    <property type="component" value="Unassembled WGS sequence"/>
</dbReference>
<name>A0A1M7R1H6_9ACTN</name>
<evidence type="ECO:0000313" key="2">
    <source>
        <dbReference type="Proteomes" id="UP000184440"/>
    </source>
</evidence>
<proteinExistence type="predicted"/>
<organism evidence="1 2">
    <name type="scientific">Cryptosporangium aurantiacum</name>
    <dbReference type="NCBI Taxonomy" id="134849"/>
    <lineage>
        <taxon>Bacteria</taxon>
        <taxon>Bacillati</taxon>
        <taxon>Actinomycetota</taxon>
        <taxon>Actinomycetes</taxon>
        <taxon>Cryptosporangiales</taxon>
        <taxon>Cryptosporangiaceae</taxon>
        <taxon>Cryptosporangium</taxon>
    </lineage>
</organism>
<accession>A0A1M7R1H6</accession>
<gene>
    <name evidence="1" type="ORF">SAMN05443668_106113</name>
</gene>
<reference evidence="1 2" key="1">
    <citation type="submission" date="2016-11" db="EMBL/GenBank/DDBJ databases">
        <authorList>
            <person name="Jaros S."/>
            <person name="Januszkiewicz K."/>
            <person name="Wedrychowicz H."/>
        </authorList>
    </citation>
    <scope>NUCLEOTIDE SEQUENCE [LARGE SCALE GENOMIC DNA]</scope>
    <source>
        <strain evidence="1 2">DSM 46144</strain>
    </source>
</reference>
<evidence type="ECO:0000313" key="1">
    <source>
        <dbReference type="EMBL" id="SHN38656.1"/>
    </source>
</evidence>
<dbReference type="EMBL" id="FRCS01000006">
    <property type="protein sequence ID" value="SHN38656.1"/>
    <property type="molecule type" value="Genomic_DNA"/>
</dbReference>
<dbReference type="RefSeq" id="WP_073259385.1">
    <property type="nucleotide sequence ID" value="NZ_FRCS01000006.1"/>
</dbReference>
<protein>
    <submittedName>
        <fullName evidence="1">FXSXX-COOH protein</fullName>
    </submittedName>
</protein>
<dbReference type="AlphaFoldDB" id="A0A1M7R1H6"/>